<comment type="caution">
    <text evidence="5">The sequence shown here is derived from an EMBL/GenBank/DDBJ whole genome shotgun (WGS) entry which is preliminary data.</text>
</comment>
<name>A0A7V2F4S6_UNCEI</name>
<reference evidence="5" key="1">
    <citation type="journal article" date="2020" name="mSystems">
        <title>Genome- and Community-Level Interaction Insights into Carbon Utilization and Element Cycling Functions of Hydrothermarchaeota in Hydrothermal Sediment.</title>
        <authorList>
            <person name="Zhou Z."/>
            <person name="Liu Y."/>
            <person name="Xu W."/>
            <person name="Pan J."/>
            <person name="Luo Z.H."/>
            <person name="Li M."/>
        </authorList>
    </citation>
    <scope>NUCLEOTIDE SEQUENCE [LARGE SCALE GENOMIC DNA]</scope>
    <source>
        <strain evidence="5">SpSt-1233</strain>
    </source>
</reference>
<dbReference type="InterPro" id="IPR001789">
    <property type="entry name" value="Sig_transdc_resp-reg_receiver"/>
</dbReference>
<protein>
    <submittedName>
        <fullName evidence="5">Response regulator</fullName>
    </submittedName>
</protein>
<dbReference type="Gene3D" id="3.40.50.2300">
    <property type="match status" value="1"/>
</dbReference>
<evidence type="ECO:0000259" key="3">
    <source>
        <dbReference type="PROSITE" id="PS50110"/>
    </source>
</evidence>
<proteinExistence type="predicted"/>
<dbReference type="EMBL" id="DSEC01000460">
    <property type="protein sequence ID" value="HER44086.1"/>
    <property type="molecule type" value="Genomic_DNA"/>
</dbReference>
<gene>
    <name evidence="5" type="ORF">ENO08_06470</name>
</gene>
<dbReference type="SMART" id="SM00267">
    <property type="entry name" value="GGDEF"/>
    <property type="match status" value="1"/>
</dbReference>
<feature type="domain" description="Response regulatory" evidence="3">
    <location>
        <begin position="1"/>
        <end position="76"/>
    </location>
</feature>
<dbReference type="CDD" id="cd01949">
    <property type="entry name" value="GGDEF"/>
    <property type="match status" value="1"/>
</dbReference>
<dbReference type="Gene3D" id="3.30.70.270">
    <property type="match status" value="1"/>
</dbReference>
<dbReference type="PANTHER" id="PTHR43547">
    <property type="entry name" value="TWO-COMPONENT HISTIDINE KINASE"/>
    <property type="match status" value="1"/>
</dbReference>
<dbReference type="SUPFAM" id="SSF55073">
    <property type="entry name" value="Nucleotide cyclase"/>
    <property type="match status" value="1"/>
</dbReference>
<feature type="domain" description="GGDEF" evidence="4">
    <location>
        <begin position="109"/>
        <end position="261"/>
    </location>
</feature>
<keyword evidence="1 2" id="KW-0597">Phosphoprotein</keyword>
<dbReference type="SMART" id="SM00448">
    <property type="entry name" value="REC"/>
    <property type="match status" value="1"/>
</dbReference>
<dbReference type="Proteomes" id="UP000886069">
    <property type="component" value="Unassembled WGS sequence"/>
</dbReference>
<evidence type="ECO:0000259" key="4">
    <source>
        <dbReference type="PROSITE" id="PS50887"/>
    </source>
</evidence>
<dbReference type="InterPro" id="IPR029787">
    <property type="entry name" value="Nucleotide_cyclase"/>
</dbReference>
<dbReference type="PANTHER" id="PTHR43547:SF2">
    <property type="entry name" value="HYBRID SIGNAL TRANSDUCTION HISTIDINE KINASE C"/>
    <property type="match status" value="1"/>
</dbReference>
<evidence type="ECO:0000256" key="1">
    <source>
        <dbReference type="ARBA" id="ARBA00022553"/>
    </source>
</evidence>
<feature type="non-terminal residue" evidence="5">
    <location>
        <position position="1"/>
    </location>
</feature>
<evidence type="ECO:0000313" key="5">
    <source>
        <dbReference type="EMBL" id="HER44086.1"/>
    </source>
</evidence>
<dbReference type="PROSITE" id="PS50110">
    <property type="entry name" value="RESPONSE_REGULATORY"/>
    <property type="match status" value="1"/>
</dbReference>
<dbReference type="PROSITE" id="PS50887">
    <property type="entry name" value="GGDEF"/>
    <property type="match status" value="1"/>
</dbReference>
<sequence length="275" mass="31160">SMPDLILLDLMMPKIDGFEVCRQLRADFQTNQIPIIMLTAKSDLPDRIKGLQGGANDYLVKPYSNEELLLRVYNVLEWSQNQKNANPLTGFAGNKAIEKELARRIERSEPFAFLYIDIDNFKAYNDYYGYQKGDESILFLADIITEAVNSLGGRGDFVGHIGGDDFVIVTSLERAEFIGRHIIDEFDKGSLILMHEEDIRKGYLEIRNRLGEIKRVPLMSLTIALVLNDGERLKHFAQVSDIASELKKFGKGMTGSVVVRERRKEISEPAEIDSL</sequence>
<feature type="modified residue" description="4-aspartylphosphate" evidence="2">
    <location>
        <position position="9"/>
    </location>
</feature>
<dbReference type="InterPro" id="IPR000160">
    <property type="entry name" value="GGDEF_dom"/>
</dbReference>
<accession>A0A7V2F4S6</accession>
<dbReference type="NCBIfam" id="TIGR00254">
    <property type="entry name" value="GGDEF"/>
    <property type="match status" value="1"/>
</dbReference>
<dbReference type="AlphaFoldDB" id="A0A7V2F4S6"/>
<dbReference type="Pfam" id="PF00072">
    <property type="entry name" value="Response_reg"/>
    <property type="match status" value="1"/>
</dbReference>
<dbReference type="Pfam" id="PF00990">
    <property type="entry name" value="GGDEF"/>
    <property type="match status" value="1"/>
</dbReference>
<evidence type="ECO:0000256" key="2">
    <source>
        <dbReference type="PROSITE-ProRule" id="PRU00169"/>
    </source>
</evidence>
<dbReference type="SUPFAM" id="SSF52172">
    <property type="entry name" value="CheY-like"/>
    <property type="match status" value="1"/>
</dbReference>
<dbReference type="InterPro" id="IPR011006">
    <property type="entry name" value="CheY-like_superfamily"/>
</dbReference>
<organism evidence="5">
    <name type="scientific">Eiseniibacteriota bacterium</name>
    <dbReference type="NCBI Taxonomy" id="2212470"/>
    <lineage>
        <taxon>Bacteria</taxon>
        <taxon>Candidatus Eiseniibacteriota</taxon>
    </lineage>
</organism>
<dbReference type="InterPro" id="IPR043128">
    <property type="entry name" value="Rev_trsase/Diguanyl_cyclase"/>
</dbReference>
<dbReference type="GO" id="GO:0000155">
    <property type="term" value="F:phosphorelay sensor kinase activity"/>
    <property type="evidence" value="ECO:0007669"/>
    <property type="project" value="TreeGrafter"/>
</dbReference>